<dbReference type="EMBL" id="JABBWM010000122">
    <property type="protein sequence ID" value="KAG2088369.1"/>
    <property type="molecule type" value="Genomic_DNA"/>
</dbReference>
<proteinExistence type="predicted"/>
<comment type="caution">
    <text evidence="2">The sequence shown here is derived from an EMBL/GenBank/DDBJ whole genome shotgun (WGS) entry which is preliminary data.</text>
</comment>
<dbReference type="Proteomes" id="UP000823399">
    <property type="component" value="Unassembled WGS sequence"/>
</dbReference>
<sequence length="344" mass="39612">MSSKQDRRNRSWISRFLASLRSAFMSEPPPGLPVLKFHCPDGPDINNSWDKTQGNLYAKCVLARMEYYKCAGHPEHEFLLFYFRHWIDSCSAQAVVSADRAMQGQNRSLRQSSELVSPSSSDTNAYDSVSIYGSPHDAAPELQVRYTQYSRLCTFDFPLSSAPSALQVSTVLSLVHLQAPAYHLYENQCYWFSSAVWGSLKVLFPSDQDLECENHHARARYRGFALGSPTKDIKAVCAAYELEWQKMLETLEQVKCYHEAEEAKNRQKLHMEFEVENEPFRQAQAEIERLRQTEVHYSQQKTWLKMRNRKPKSSEFAEQKTPKSSKFAEQKTPKSGNFVRGLQP</sequence>
<keyword evidence="3" id="KW-1185">Reference proteome</keyword>
<name>A0A9P7JM17_9AGAM</name>
<protein>
    <submittedName>
        <fullName evidence="2">Uncharacterized protein</fullName>
    </submittedName>
</protein>
<evidence type="ECO:0000313" key="3">
    <source>
        <dbReference type="Proteomes" id="UP000823399"/>
    </source>
</evidence>
<reference evidence="2" key="1">
    <citation type="journal article" date="2020" name="New Phytol.">
        <title>Comparative genomics reveals dynamic genome evolution in host specialist ectomycorrhizal fungi.</title>
        <authorList>
            <person name="Lofgren L.A."/>
            <person name="Nguyen N.H."/>
            <person name="Vilgalys R."/>
            <person name="Ruytinx J."/>
            <person name="Liao H.L."/>
            <person name="Branco S."/>
            <person name="Kuo A."/>
            <person name="LaButti K."/>
            <person name="Lipzen A."/>
            <person name="Andreopoulos W."/>
            <person name="Pangilinan J."/>
            <person name="Riley R."/>
            <person name="Hundley H."/>
            <person name="Na H."/>
            <person name="Barry K."/>
            <person name="Grigoriev I.V."/>
            <person name="Stajich J.E."/>
            <person name="Kennedy P.G."/>
        </authorList>
    </citation>
    <scope>NUCLEOTIDE SEQUENCE</scope>
    <source>
        <strain evidence="2">FC423</strain>
    </source>
</reference>
<gene>
    <name evidence="2" type="ORF">F5147DRAFT_658712</name>
</gene>
<evidence type="ECO:0000313" key="2">
    <source>
        <dbReference type="EMBL" id="KAG2088369.1"/>
    </source>
</evidence>
<dbReference type="GeneID" id="64696742"/>
<feature type="compositionally biased region" description="Basic and acidic residues" evidence="1">
    <location>
        <begin position="312"/>
        <end position="332"/>
    </location>
</feature>
<dbReference type="RefSeq" id="XP_041285505.1">
    <property type="nucleotide sequence ID" value="XM_041434483.1"/>
</dbReference>
<dbReference type="OrthoDB" id="2641274at2759"/>
<accession>A0A9P7JM17</accession>
<dbReference type="AlphaFoldDB" id="A0A9P7JM17"/>
<feature type="region of interest" description="Disordered" evidence="1">
    <location>
        <begin position="300"/>
        <end position="344"/>
    </location>
</feature>
<organism evidence="2 3">
    <name type="scientific">Suillus discolor</name>
    <dbReference type="NCBI Taxonomy" id="1912936"/>
    <lineage>
        <taxon>Eukaryota</taxon>
        <taxon>Fungi</taxon>
        <taxon>Dikarya</taxon>
        <taxon>Basidiomycota</taxon>
        <taxon>Agaricomycotina</taxon>
        <taxon>Agaricomycetes</taxon>
        <taxon>Agaricomycetidae</taxon>
        <taxon>Boletales</taxon>
        <taxon>Suillineae</taxon>
        <taxon>Suillaceae</taxon>
        <taxon>Suillus</taxon>
    </lineage>
</organism>
<evidence type="ECO:0000256" key="1">
    <source>
        <dbReference type="SAM" id="MobiDB-lite"/>
    </source>
</evidence>